<proteinExistence type="inferred from homology"/>
<evidence type="ECO:0000256" key="10">
    <source>
        <dbReference type="SAM" id="MobiDB-lite"/>
    </source>
</evidence>
<dbReference type="EC" id="2.7.11.1" evidence="2"/>
<evidence type="ECO:0000313" key="14">
    <source>
        <dbReference type="Proteomes" id="UP000032304"/>
    </source>
</evidence>
<evidence type="ECO:0000313" key="13">
    <source>
        <dbReference type="EMBL" id="KJB10869.1"/>
    </source>
</evidence>
<keyword evidence="6" id="KW-0418">Kinase</keyword>
<feature type="region of interest" description="Disordered" evidence="10">
    <location>
        <begin position="249"/>
        <end position="276"/>
    </location>
</feature>
<protein>
    <recommendedName>
        <fullName evidence="2">non-specific serine/threonine protein kinase</fullName>
        <ecNumber evidence="2">2.7.11.1</ecNumber>
    </recommendedName>
</protein>
<evidence type="ECO:0000259" key="12">
    <source>
        <dbReference type="PROSITE" id="PS51285"/>
    </source>
</evidence>
<keyword evidence="4" id="KW-0808">Transferase</keyword>
<keyword evidence="7" id="KW-0067">ATP-binding</keyword>
<keyword evidence="14" id="KW-1185">Reference proteome</keyword>
<keyword evidence="3" id="KW-0723">Serine/threonine-protein kinase</keyword>
<dbReference type="FunFam" id="1.10.510.10:FF:000294">
    <property type="entry name" value="Serine/threonine-protein kinase OXI1"/>
    <property type="match status" value="1"/>
</dbReference>
<evidence type="ECO:0000256" key="2">
    <source>
        <dbReference type="ARBA" id="ARBA00012513"/>
    </source>
</evidence>
<name>A0A0D2PVM5_GOSRA</name>
<evidence type="ECO:0000256" key="1">
    <source>
        <dbReference type="ARBA" id="ARBA00009903"/>
    </source>
</evidence>
<dbReference type="PROSITE" id="PS00108">
    <property type="entry name" value="PROTEIN_KINASE_ST"/>
    <property type="match status" value="1"/>
</dbReference>
<evidence type="ECO:0000256" key="5">
    <source>
        <dbReference type="ARBA" id="ARBA00022741"/>
    </source>
</evidence>
<comment type="catalytic activity">
    <reaction evidence="9">
        <text>L-seryl-[protein] + ATP = O-phospho-L-seryl-[protein] + ADP + H(+)</text>
        <dbReference type="Rhea" id="RHEA:17989"/>
        <dbReference type="Rhea" id="RHEA-COMP:9863"/>
        <dbReference type="Rhea" id="RHEA-COMP:11604"/>
        <dbReference type="ChEBI" id="CHEBI:15378"/>
        <dbReference type="ChEBI" id="CHEBI:29999"/>
        <dbReference type="ChEBI" id="CHEBI:30616"/>
        <dbReference type="ChEBI" id="CHEBI:83421"/>
        <dbReference type="ChEBI" id="CHEBI:456216"/>
        <dbReference type="EC" id="2.7.11.1"/>
    </reaction>
</comment>
<feature type="non-terminal residue" evidence="13">
    <location>
        <position position="1"/>
    </location>
</feature>
<evidence type="ECO:0000256" key="7">
    <source>
        <dbReference type="ARBA" id="ARBA00022840"/>
    </source>
</evidence>
<evidence type="ECO:0000256" key="4">
    <source>
        <dbReference type="ARBA" id="ARBA00022679"/>
    </source>
</evidence>
<feature type="domain" description="AGC-kinase C-terminal" evidence="12">
    <location>
        <begin position="370"/>
        <end position="449"/>
    </location>
</feature>
<dbReference type="FunFam" id="1.10.510.10:FF:000312">
    <property type="entry name" value="Serine/threonine-protein kinase OXI1"/>
    <property type="match status" value="1"/>
</dbReference>
<dbReference type="PANTHER" id="PTHR45637">
    <property type="entry name" value="FLIPPASE KINASE 1-RELATED"/>
    <property type="match status" value="1"/>
</dbReference>
<reference evidence="13 14" key="1">
    <citation type="journal article" date="2012" name="Nature">
        <title>Repeated polyploidization of Gossypium genomes and the evolution of spinnable cotton fibres.</title>
        <authorList>
            <person name="Paterson A.H."/>
            <person name="Wendel J.F."/>
            <person name="Gundlach H."/>
            <person name="Guo H."/>
            <person name="Jenkins J."/>
            <person name="Jin D."/>
            <person name="Llewellyn D."/>
            <person name="Showmaker K.C."/>
            <person name="Shu S."/>
            <person name="Udall J."/>
            <person name="Yoo M.J."/>
            <person name="Byers R."/>
            <person name="Chen W."/>
            <person name="Doron-Faigenboim A."/>
            <person name="Duke M.V."/>
            <person name="Gong L."/>
            <person name="Grimwood J."/>
            <person name="Grover C."/>
            <person name="Grupp K."/>
            <person name="Hu G."/>
            <person name="Lee T.H."/>
            <person name="Li J."/>
            <person name="Lin L."/>
            <person name="Liu T."/>
            <person name="Marler B.S."/>
            <person name="Page J.T."/>
            <person name="Roberts A.W."/>
            <person name="Romanel E."/>
            <person name="Sanders W.S."/>
            <person name="Szadkowski E."/>
            <person name="Tan X."/>
            <person name="Tang H."/>
            <person name="Xu C."/>
            <person name="Wang J."/>
            <person name="Wang Z."/>
            <person name="Zhang D."/>
            <person name="Zhang L."/>
            <person name="Ashrafi H."/>
            <person name="Bedon F."/>
            <person name="Bowers J.E."/>
            <person name="Brubaker C.L."/>
            <person name="Chee P.W."/>
            <person name="Das S."/>
            <person name="Gingle A.R."/>
            <person name="Haigler C.H."/>
            <person name="Harker D."/>
            <person name="Hoffmann L.V."/>
            <person name="Hovav R."/>
            <person name="Jones D.C."/>
            <person name="Lemke C."/>
            <person name="Mansoor S."/>
            <person name="ur Rahman M."/>
            <person name="Rainville L.N."/>
            <person name="Rambani A."/>
            <person name="Reddy U.K."/>
            <person name="Rong J.K."/>
            <person name="Saranga Y."/>
            <person name="Scheffler B.E."/>
            <person name="Scheffler J.A."/>
            <person name="Stelly D.M."/>
            <person name="Triplett B.A."/>
            <person name="Van Deynze A."/>
            <person name="Vaslin M.F."/>
            <person name="Waghmare V.N."/>
            <person name="Walford S.A."/>
            <person name="Wright R.J."/>
            <person name="Zaki E.A."/>
            <person name="Zhang T."/>
            <person name="Dennis E.S."/>
            <person name="Mayer K.F."/>
            <person name="Peterson D.G."/>
            <person name="Rokhsar D.S."/>
            <person name="Wang X."/>
            <person name="Schmutz J."/>
        </authorList>
    </citation>
    <scope>NUCLEOTIDE SEQUENCE [LARGE SCALE GENOMIC DNA]</scope>
</reference>
<feature type="compositionally biased region" description="Polar residues" evidence="10">
    <location>
        <begin position="430"/>
        <end position="449"/>
    </location>
</feature>
<dbReference type="InterPro" id="IPR008271">
    <property type="entry name" value="Ser/Thr_kinase_AS"/>
</dbReference>
<dbReference type="SMART" id="SM00220">
    <property type="entry name" value="S_TKc"/>
    <property type="match status" value="1"/>
</dbReference>
<dbReference type="EMBL" id="CM001740">
    <property type="protein sequence ID" value="KJB10869.1"/>
    <property type="molecule type" value="Genomic_DNA"/>
</dbReference>
<evidence type="ECO:0000256" key="9">
    <source>
        <dbReference type="ARBA" id="ARBA00048679"/>
    </source>
</evidence>
<dbReference type="Gene3D" id="3.30.200.20">
    <property type="entry name" value="Phosphorylase Kinase, domain 1"/>
    <property type="match status" value="1"/>
</dbReference>
<feature type="domain" description="Protein kinase" evidence="11">
    <location>
        <begin position="47"/>
        <end position="369"/>
    </location>
</feature>
<evidence type="ECO:0000256" key="3">
    <source>
        <dbReference type="ARBA" id="ARBA00022527"/>
    </source>
</evidence>
<comment type="catalytic activity">
    <reaction evidence="8">
        <text>L-threonyl-[protein] + ATP = O-phospho-L-threonyl-[protein] + ADP + H(+)</text>
        <dbReference type="Rhea" id="RHEA:46608"/>
        <dbReference type="Rhea" id="RHEA-COMP:11060"/>
        <dbReference type="Rhea" id="RHEA-COMP:11605"/>
        <dbReference type="ChEBI" id="CHEBI:15378"/>
        <dbReference type="ChEBI" id="CHEBI:30013"/>
        <dbReference type="ChEBI" id="CHEBI:30616"/>
        <dbReference type="ChEBI" id="CHEBI:61977"/>
        <dbReference type="ChEBI" id="CHEBI:456216"/>
        <dbReference type="EC" id="2.7.11.1"/>
    </reaction>
</comment>
<dbReference type="GO" id="GO:0005524">
    <property type="term" value="F:ATP binding"/>
    <property type="evidence" value="ECO:0007669"/>
    <property type="project" value="UniProtKB-KW"/>
</dbReference>
<evidence type="ECO:0000256" key="6">
    <source>
        <dbReference type="ARBA" id="ARBA00022777"/>
    </source>
</evidence>
<dbReference type="Pfam" id="PF00069">
    <property type="entry name" value="Pkinase"/>
    <property type="match status" value="2"/>
</dbReference>
<feature type="compositionally biased region" description="Polar residues" evidence="10">
    <location>
        <begin position="249"/>
        <end position="262"/>
    </location>
</feature>
<dbReference type="InterPro" id="IPR000719">
    <property type="entry name" value="Prot_kinase_dom"/>
</dbReference>
<dbReference type="InterPro" id="IPR000961">
    <property type="entry name" value="AGC-kinase_C"/>
</dbReference>
<accession>A0A0D2PVM5</accession>
<dbReference type="AlphaFoldDB" id="A0A0D2PVM5"/>
<dbReference type="Proteomes" id="UP000032304">
    <property type="component" value="Chromosome 1"/>
</dbReference>
<evidence type="ECO:0000259" key="11">
    <source>
        <dbReference type="PROSITE" id="PS50011"/>
    </source>
</evidence>
<dbReference type="Gene3D" id="1.10.510.10">
    <property type="entry name" value="Transferase(Phosphotransferase) domain 1"/>
    <property type="match status" value="2"/>
</dbReference>
<organism evidence="13 14">
    <name type="scientific">Gossypium raimondii</name>
    <name type="common">Peruvian cotton</name>
    <name type="synonym">Gossypium klotzschianum subsp. raimondii</name>
    <dbReference type="NCBI Taxonomy" id="29730"/>
    <lineage>
        <taxon>Eukaryota</taxon>
        <taxon>Viridiplantae</taxon>
        <taxon>Streptophyta</taxon>
        <taxon>Embryophyta</taxon>
        <taxon>Tracheophyta</taxon>
        <taxon>Spermatophyta</taxon>
        <taxon>Magnoliopsida</taxon>
        <taxon>eudicotyledons</taxon>
        <taxon>Gunneridae</taxon>
        <taxon>Pentapetalae</taxon>
        <taxon>rosids</taxon>
        <taxon>malvids</taxon>
        <taxon>Malvales</taxon>
        <taxon>Malvaceae</taxon>
        <taxon>Malvoideae</taxon>
        <taxon>Gossypium</taxon>
    </lineage>
</organism>
<evidence type="ECO:0000256" key="8">
    <source>
        <dbReference type="ARBA" id="ARBA00047899"/>
    </source>
</evidence>
<dbReference type="Gramene" id="KJB10869">
    <property type="protein sequence ID" value="KJB10869"/>
    <property type="gene ID" value="B456_001G229700"/>
</dbReference>
<gene>
    <name evidence="13" type="ORF">B456_001G229700</name>
</gene>
<dbReference type="PROSITE" id="PS51285">
    <property type="entry name" value="AGC_KINASE_CTER"/>
    <property type="match status" value="1"/>
</dbReference>
<dbReference type="SUPFAM" id="SSF56112">
    <property type="entry name" value="Protein kinase-like (PK-like)"/>
    <property type="match status" value="1"/>
</dbReference>
<sequence length="449" mass="50683">PPTTSPKPQEINIKANRVLSASAMIDDQQQLDRRPHHSIPTLDLDRLEIVTALGRGAKGVVFLARDKVKDEVLALKVICRDSIEKKNHKAVKTSHGNEGNEYRRVSFEQEVLRNLNHPLLPRLRGVLATDKVVGYAIDYCPGRDLNSLRKKQTEKMFSDDIIRFYAAEMVLALEYLHNLGIVYRDLKPENIMIQENGHLMLVDFDLSTKLSPMSPEKSIPPNSVNQTPPDSVKKKRFFPFVRCCNSGISPDDTASQESVNSERTTESESVEKSNSFVGTEEYVAPEIISGNGHDFAVDWWSLGILLHEMLYGTTPFRGPNRKETFYRILTKPPDLVGEPTSLRNLIRKLLQKDPKQRITLEGIKGHDYFKGIDWDLILQMDRPPYIPAQSEAEISVVNKEGIKGFDDVESFVQEIFANGEDGGKNKGSNDENPNTNDSHNLNNNPFSVF</sequence>
<dbReference type="PROSITE" id="PS50011">
    <property type="entry name" value="PROTEIN_KINASE_DOM"/>
    <property type="match status" value="1"/>
</dbReference>
<dbReference type="InterPro" id="IPR011009">
    <property type="entry name" value="Kinase-like_dom_sf"/>
</dbReference>
<keyword evidence="5" id="KW-0547">Nucleotide-binding</keyword>
<dbReference type="GO" id="GO:0004674">
    <property type="term" value="F:protein serine/threonine kinase activity"/>
    <property type="evidence" value="ECO:0007669"/>
    <property type="project" value="UniProtKB-KW"/>
</dbReference>
<dbReference type="eggNOG" id="KOG0610">
    <property type="taxonomic scope" value="Eukaryota"/>
</dbReference>
<dbReference type="STRING" id="29730.A0A0D2PVM5"/>
<comment type="similarity">
    <text evidence="1">Belongs to the protein kinase superfamily. AGC Ser/Thr protein kinase family.</text>
</comment>
<feature type="region of interest" description="Disordered" evidence="10">
    <location>
        <begin position="418"/>
        <end position="449"/>
    </location>
</feature>